<name>A0A4X2K876_VOMUR</name>
<feature type="chain" id="PRO_5021223225" evidence="1">
    <location>
        <begin position="28"/>
        <end position="67"/>
    </location>
</feature>
<reference evidence="2" key="2">
    <citation type="submission" date="2025-08" db="UniProtKB">
        <authorList>
            <consortium name="Ensembl"/>
        </authorList>
    </citation>
    <scope>IDENTIFICATION</scope>
</reference>
<dbReference type="Proteomes" id="UP000314987">
    <property type="component" value="Unassembled WGS sequence"/>
</dbReference>
<dbReference type="Ensembl" id="ENSVURT00010009260.1">
    <property type="protein sequence ID" value="ENSVURP00010008164.1"/>
    <property type="gene ID" value="ENSVURG00010006317.1"/>
</dbReference>
<reference evidence="2" key="3">
    <citation type="submission" date="2025-09" db="UniProtKB">
        <authorList>
            <consortium name="Ensembl"/>
        </authorList>
    </citation>
    <scope>IDENTIFICATION</scope>
</reference>
<keyword evidence="1" id="KW-0732">Signal</keyword>
<reference evidence="3" key="1">
    <citation type="submission" date="2018-12" db="EMBL/GenBank/DDBJ databases">
        <authorList>
            <person name="Yazar S."/>
        </authorList>
    </citation>
    <scope>NUCLEOTIDE SEQUENCE [LARGE SCALE GENOMIC DNA]</scope>
</reference>
<evidence type="ECO:0000313" key="3">
    <source>
        <dbReference type="Proteomes" id="UP000314987"/>
    </source>
</evidence>
<accession>A0A4X2K876</accession>
<dbReference type="AlphaFoldDB" id="A0A4X2K876"/>
<evidence type="ECO:0000313" key="2">
    <source>
        <dbReference type="Ensembl" id="ENSVURP00010008164.1"/>
    </source>
</evidence>
<organism evidence="2 3">
    <name type="scientific">Vombatus ursinus</name>
    <name type="common">Common wombat</name>
    <dbReference type="NCBI Taxonomy" id="29139"/>
    <lineage>
        <taxon>Eukaryota</taxon>
        <taxon>Metazoa</taxon>
        <taxon>Chordata</taxon>
        <taxon>Craniata</taxon>
        <taxon>Vertebrata</taxon>
        <taxon>Euteleostomi</taxon>
        <taxon>Mammalia</taxon>
        <taxon>Metatheria</taxon>
        <taxon>Diprotodontia</taxon>
        <taxon>Vombatidae</taxon>
        <taxon>Vombatus</taxon>
    </lineage>
</organism>
<feature type="signal peptide" evidence="1">
    <location>
        <begin position="1"/>
        <end position="27"/>
    </location>
</feature>
<proteinExistence type="predicted"/>
<protein>
    <submittedName>
        <fullName evidence="2">Uncharacterized protein</fullName>
    </submittedName>
</protein>
<keyword evidence="3" id="KW-1185">Reference proteome</keyword>
<evidence type="ECO:0000256" key="1">
    <source>
        <dbReference type="SAM" id="SignalP"/>
    </source>
</evidence>
<dbReference type="STRING" id="29139.ENSVURP00010008164"/>
<sequence length="67" mass="7587">MEQVSGLLSWALSGVLWLLGGSERGAARQLEEKALELDMIDIWRKLNGDRKEQTIFSAIYGTYTKKN</sequence>